<feature type="domain" description="TonB-dependent transporter Oar-like beta-barrel" evidence="9">
    <location>
        <begin position="255"/>
        <end position="333"/>
    </location>
</feature>
<dbReference type="SUPFAM" id="SSF49452">
    <property type="entry name" value="Starch-binding domain-like"/>
    <property type="match status" value="1"/>
</dbReference>
<feature type="signal peptide" evidence="8">
    <location>
        <begin position="1"/>
        <end position="35"/>
    </location>
</feature>
<feature type="chain" id="PRO_5046589359" evidence="8">
    <location>
        <begin position="36"/>
        <end position="987"/>
    </location>
</feature>
<dbReference type="RefSeq" id="WP_056874904.1">
    <property type="nucleotide sequence ID" value="NZ_JAVDXQ010000007.1"/>
</dbReference>
<keyword evidence="6 7" id="KW-0998">Cell outer membrane</keyword>
<comment type="subcellular location">
    <subcellularLocation>
        <location evidence="1 7">Cell outer membrane</location>
        <topology evidence="1 7">Multi-pass membrane protein</topology>
    </subcellularLocation>
</comment>
<keyword evidence="10" id="KW-0675">Receptor</keyword>
<evidence type="ECO:0000313" key="11">
    <source>
        <dbReference type="Proteomes" id="UP001180536"/>
    </source>
</evidence>
<keyword evidence="2 7" id="KW-0813">Transport</keyword>
<keyword evidence="5 7" id="KW-0472">Membrane</keyword>
<dbReference type="Gene3D" id="2.40.170.20">
    <property type="entry name" value="TonB-dependent receptor, beta-barrel domain"/>
    <property type="match status" value="1"/>
</dbReference>
<evidence type="ECO:0000256" key="1">
    <source>
        <dbReference type="ARBA" id="ARBA00004571"/>
    </source>
</evidence>
<dbReference type="Pfam" id="PF25183">
    <property type="entry name" value="OMP_b-brl_4"/>
    <property type="match status" value="2"/>
</dbReference>
<dbReference type="InterPro" id="IPR039426">
    <property type="entry name" value="TonB-dep_rcpt-like"/>
</dbReference>
<feature type="domain" description="TonB-dependent transporter Oar-like beta-barrel" evidence="9">
    <location>
        <begin position="399"/>
        <end position="703"/>
    </location>
</feature>
<accession>A0ABU1ZGU6</accession>
<evidence type="ECO:0000259" key="9">
    <source>
        <dbReference type="Pfam" id="PF25183"/>
    </source>
</evidence>
<evidence type="ECO:0000256" key="2">
    <source>
        <dbReference type="ARBA" id="ARBA00022448"/>
    </source>
</evidence>
<comment type="caution">
    <text evidence="10">The sequence shown here is derived from an EMBL/GenBank/DDBJ whole genome shotgun (WGS) entry which is preliminary data.</text>
</comment>
<dbReference type="SUPFAM" id="SSF56935">
    <property type="entry name" value="Porins"/>
    <property type="match status" value="1"/>
</dbReference>
<evidence type="ECO:0000256" key="5">
    <source>
        <dbReference type="ARBA" id="ARBA00023136"/>
    </source>
</evidence>
<evidence type="ECO:0000256" key="3">
    <source>
        <dbReference type="ARBA" id="ARBA00022452"/>
    </source>
</evidence>
<reference evidence="10 11" key="1">
    <citation type="submission" date="2023-07" db="EMBL/GenBank/DDBJ databases">
        <title>Sorghum-associated microbial communities from plants grown in Nebraska, USA.</title>
        <authorList>
            <person name="Schachtman D."/>
        </authorList>
    </citation>
    <scope>NUCLEOTIDE SEQUENCE [LARGE SCALE GENOMIC DNA]</scope>
    <source>
        <strain evidence="10 11">BE310</strain>
    </source>
</reference>
<evidence type="ECO:0000256" key="6">
    <source>
        <dbReference type="ARBA" id="ARBA00023237"/>
    </source>
</evidence>
<keyword evidence="8" id="KW-0732">Signal</keyword>
<dbReference type="InterPro" id="IPR013784">
    <property type="entry name" value="Carb-bd-like_fold"/>
</dbReference>
<evidence type="ECO:0000256" key="7">
    <source>
        <dbReference type="PROSITE-ProRule" id="PRU01360"/>
    </source>
</evidence>
<dbReference type="PANTHER" id="PTHR30069:SF46">
    <property type="entry name" value="OAR PROTEIN"/>
    <property type="match status" value="1"/>
</dbReference>
<evidence type="ECO:0000313" key="10">
    <source>
        <dbReference type="EMBL" id="MDR7299205.1"/>
    </source>
</evidence>
<evidence type="ECO:0000256" key="8">
    <source>
        <dbReference type="SAM" id="SignalP"/>
    </source>
</evidence>
<name>A0ABU1ZGU6_9BURK</name>
<gene>
    <name evidence="10" type="ORF">J2X16_004573</name>
</gene>
<dbReference type="EMBL" id="JAVDXQ010000007">
    <property type="protein sequence ID" value="MDR7299205.1"/>
    <property type="molecule type" value="Genomic_DNA"/>
</dbReference>
<keyword evidence="11" id="KW-1185">Reference proteome</keyword>
<sequence length="987" mass="105973">MSKHTLRSQPRLLARHLCAAGLLGGLLIAALPAQAQTANATVRGNITAAGASAPGGTDVVAVNKANGNTYRTKTLADGSYALVGLNPGTYEIRVGGATSGSVVTLSVGQNATLDLASGGPTATNQLGTVVIEGSAQRQGVIDSQVGTTVSNRMIEAIPQASRNFLSAADLAPGVRFDTDTSGNTRLRGGAQNIDSVNVFIDGVGQKNNILRGGVSGQDTSQGNPFPQAAIAEYRVLTQNYKAEYDQVSSVAISAVTKSGGNETHGNVYVNRTGSNWTSLSPIQEKDEANGIAPPSNKQIEGGFSIGGAIVPDKLHYFLAYDGKSLDKPRQLTAMNLDKYPGSPGLVPTIAGQQGAFKGQFKQHLLFGKLSAEIDDRQRLDISTTLRKETGYSVEGDRFAPTTAINNNNNTYRVDVTHEYTGDSWLNEARVGWESTKWNPQSDSTDPQVRFKYSPTNAINNVQDIFFTGGSPNAQDRRQSGIYLKDDLSYTGLAGHVIKGGVQFKAMKYDLSGTAFRVPTIDTVLNVTTGQPYYSGLACTGTNVSNGGLSSDQCNIRLAIPSASANFKNKQYGIYLQDDWKITRQLELNLGARWDYEDNMLNNNYVTPADRVAALNGLDGRTVDGITAPPGQTYAQSLAKGGINIADYISNGSSRKAYKGALAPRIGASYDVLGNKATVVYGGWGRSYDRRMANNALDELQKNATVGAGEIWLIRNDFKMPFADQLSLGVRQAVGVWNMDVAVSKIHAKNQFIWFEGNRDPNGGFGNSNSVDPLWNGPSGYGALVLGDFVGQNKATSLFLSLEKPYTQASGWSMTVAYTYTDAKTTNNEWSDGIFDWTYGKSTYGFRPSKDAEKHRLVVGGLMDKLPWGMQLSGKLTVGDGQPRRVIDCHTGFSGPNGCVAVSRGSDTFKQLDLALAKNFKVYGGELQLRADVLNLFNTANWGYYDDWVGGPSTPPKNALGGDNDHFDTRTGVRGPMRQFKLGASYTF</sequence>
<proteinExistence type="inferred from homology"/>
<dbReference type="PANTHER" id="PTHR30069">
    <property type="entry name" value="TONB-DEPENDENT OUTER MEMBRANE RECEPTOR"/>
    <property type="match status" value="1"/>
</dbReference>
<keyword evidence="3 7" id="KW-1134">Transmembrane beta strand</keyword>
<dbReference type="InterPro" id="IPR057601">
    <property type="entry name" value="Oar-like_b-barrel"/>
</dbReference>
<protein>
    <submittedName>
        <fullName evidence="10">Outer membrane receptor protein involved in Fe transport</fullName>
    </submittedName>
</protein>
<dbReference type="Proteomes" id="UP001180536">
    <property type="component" value="Unassembled WGS sequence"/>
</dbReference>
<dbReference type="InterPro" id="IPR036942">
    <property type="entry name" value="Beta-barrel_TonB_sf"/>
</dbReference>
<comment type="similarity">
    <text evidence="7">Belongs to the TonB-dependent receptor family.</text>
</comment>
<dbReference type="Pfam" id="PF13620">
    <property type="entry name" value="CarboxypepD_reg"/>
    <property type="match status" value="1"/>
</dbReference>
<keyword evidence="4 7" id="KW-0812">Transmembrane</keyword>
<dbReference type="Gene3D" id="2.60.40.1120">
    <property type="entry name" value="Carboxypeptidase-like, regulatory domain"/>
    <property type="match status" value="1"/>
</dbReference>
<evidence type="ECO:0000256" key="4">
    <source>
        <dbReference type="ARBA" id="ARBA00022692"/>
    </source>
</evidence>
<dbReference type="PROSITE" id="PS52016">
    <property type="entry name" value="TONB_DEPENDENT_REC_3"/>
    <property type="match status" value="1"/>
</dbReference>
<organism evidence="10 11">
    <name type="scientific">Pelomonas aquatica</name>
    <dbReference type="NCBI Taxonomy" id="431058"/>
    <lineage>
        <taxon>Bacteria</taxon>
        <taxon>Pseudomonadati</taxon>
        <taxon>Pseudomonadota</taxon>
        <taxon>Betaproteobacteria</taxon>
        <taxon>Burkholderiales</taxon>
        <taxon>Sphaerotilaceae</taxon>
        <taxon>Roseateles</taxon>
    </lineage>
</organism>